<feature type="domain" description="Peptidase M4 C-terminal" evidence="12">
    <location>
        <begin position="346"/>
        <end position="490"/>
    </location>
</feature>
<dbReference type="Pfam" id="PF02868">
    <property type="entry name" value="Peptidase_M4_C"/>
    <property type="match status" value="1"/>
</dbReference>
<dbReference type="Pfam" id="PF01447">
    <property type="entry name" value="Peptidase_M4"/>
    <property type="match status" value="1"/>
</dbReference>
<evidence type="ECO:0000259" key="15">
    <source>
        <dbReference type="Pfam" id="PF07504"/>
    </source>
</evidence>
<gene>
    <name evidence="16" type="ORF">ACCI51_07980</name>
</gene>
<feature type="domain" description="Peptidase M4" evidence="11">
    <location>
        <begin position="208"/>
        <end position="343"/>
    </location>
</feature>
<feature type="signal peptide" evidence="10">
    <location>
        <begin position="1"/>
        <end position="19"/>
    </location>
</feature>
<evidence type="ECO:0000256" key="1">
    <source>
        <dbReference type="ARBA" id="ARBA00001947"/>
    </source>
</evidence>
<dbReference type="PRINTS" id="PR00730">
    <property type="entry name" value="THERMOLYSIN"/>
</dbReference>
<evidence type="ECO:0000259" key="12">
    <source>
        <dbReference type="Pfam" id="PF02868"/>
    </source>
</evidence>
<dbReference type="InterPro" id="IPR023612">
    <property type="entry name" value="Peptidase_M4"/>
</dbReference>
<keyword evidence="6" id="KW-0378">Hydrolase</keyword>
<evidence type="ECO:0000313" key="17">
    <source>
        <dbReference type="Proteomes" id="UP001569414"/>
    </source>
</evidence>
<keyword evidence="5 10" id="KW-0732">Signal</keyword>
<dbReference type="Pfam" id="PF04151">
    <property type="entry name" value="PPC"/>
    <property type="match status" value="2"/>
</dbReference>
<keyword evidence="8" id="KW-0482">Metalloprotease</keyword>
<feature type="domain" description="PepSY" evidence="13">
    <location>
        <begin position="151"/>
        <end position="192"/>
    </location>
</feature>
<evidence type="ECO:0000256" key="4">
    <source>
        <dbReference type="ARBA" id="ARBA00022723"/>
    </source>
</evidence>
<evidence type="ECO:0000256" key="3">
    <source>
        <dbReference type="ARBA" id="ARBA00022670"/>
    </source>
</evidence>
<dbReference type="InterPro" id="IPR007280">
    <property type="entry name" value="Peptidase_C_arc/bac"/>
</dbReference>
<dbReference type="InterPro" id="IPR025711">
    <property type="entry name" value="PepSY"/>
</dbReference>
<evidence type="ECO:0000256" key="10">
    <source>
        <dbReference type="SAM" id="SignalP"/>
    </source>
</evidence>
<dbReference type="InterPro" id="IPR013856">
    <property type="entry name" value="Peptidase_M4_domain"/>
</dbReference>
<keyword evidence="3" id="KW-0645">Protease</keyword>
<evidence type="ECO:0000256" key="6">
    <source>
        <dbReference type="ARBA" id="ARBA00022801"/>
    </source>
</evidence>
<proteinExistence type="inferred from homology"/>
<feature type="chain" id="PRO_5047144427" evidence="10">
    <location>
        <begin position="20"/>
        <end position="710"/>
    </location>
</feature>
<dbReference type="InterPro" id="IPR050728">
    <property type="entry name" value="Zinc_Metalloprotease_M4"/>
</dbReference>
<keyword evidence="9" id="KW-0865">Zymogen</keyword>
<keyword evidence="17" id="KW-1185">Reference proteome</keyword>
<comment type="caution">
    <text evidence="16">The sequence shown here is derived from an EMBL/GenBank/DDBJ whole genome shotgun (WGS) entry which is preliminary data.</text>
</comment>
<evidence type="ECO:0000256" key="9">
    <source>
        <dbReference type="ARBA" id="ARBA00023145"/>
    </source>
</evidence>
<evidence type="ECO:0000313" key="16">
    <source>
        <dbReference type="EMBL" id="MFA0790484.1"/>
    </source>
</evidence>
<dbReference type="Pfam" id="PF03413">
    <property type="entry name" value="PepSY"/>
    <property type="match status" value="1"/>
</dbReference>
<dbReference type="Gene3D" id="3.10.450.40">
    <property type="match status" value="1"/>
</dbReference>
<dbReference type="InterPro" id="IPR001570">
    <property type="entry name" value="Peptidase_M4_C_domain"/>
</dbReference>
<evidence type="ECO:0000259" key="11">
    <source>
        <dbReference type="Pfam" id="PF01447"/>
    </source>
</evidence>
<dbReference type="Pfam" id="PF07504">
    <property type="entry name" value="FTP"/>
    <property type="match status" value="1"/>
</dbReference>
<dbReference type="Gene3D" id="2.60.120.380">
    <property type="match status" value="2"/>
</dbReference>
<evidence type="ECO:0000256" key="7">
    <source>
        <dbReference type="ARBA" id="ARBA00022833"/>
    </source>
</evidence>
<dbReference type="Gene3D" id="1.10.390.10">
    <property type="entry name" value="Neutral Protease Domain 2"/>
    <property type="match status" value="1"/>
</dbReference>
<feature type="domain" description="Peptidase C-terminal archaeal/bacterial" evidence="14">
    <location>
        <begin position="629"/>
        <end position="696"/>
    </location>
</feature>
<dbReference type="InterPro" id="IPR011096">
    <property type="entry name" value="FTP_domain"/>
</dbReference>
<dbReference type="RefSeq" id="WP_299581046.1">
    <property type="nucleotide sequence ID" value="NZ_JBGMEL010000006.1"/>
</dbReference>
<feature type="domain" description="FTP" evidence="15">
    <location>
        <begin position="45"/>
        <end position="78"/>
    </location>
</feature>
<comment type="cofactor">
    <cofactor evidence="1">
        <name>Zn(2+)</name>
        <dbReference type="ChEBI" id="CHEBI:29105"/>
    </cofactor>
</comment>
<dbReference type="Proteomes" id="UP001569414">
    <property type="component" value="Unassembled WGS sequence"/>
</dbReference>
<evidence type="ECO:0000256" key="2">
    <source>
        <dbReference type="ARBA" id="ARBA00009388"/>
    </source>
</evidence>
<feature type="domain" description="Peptidase C-terminal archaeal/bacterial" evidence="14">
    <location>
        <begin position="520"/>
        <end position="590"/>
    </location>
</feature>
<keyword evidence="4" id="KW-0479">Metal-binding</keyword>
<dbReference type="Gene3D" id="3.10.170.10">
    <property type="match status" value="1"/>
</dbReference>
<evidence type="ECO:0000256" key="5">
    <source>
        <dbReference type="ARBA" id="ARBA00022729"/>
    </source>
</evidence>
<dbReference type="PANTHER" id="PTHR33794">
    <property type="entry name" value="BACILLOLYSIN"/>
    <property type="match status" value="1"/>
</dbReference>
<dbReference type="PANTHER" id="PTHR33794:SF1">
    <property type="entry name" value="BACILLOLYSIN"/>
    <property type="match status" value="1"/>
</dbReference>
<evidence type="ECO:0000259" key="14">
    <source>
        <dbReference type="Pfam" id="PF04151"/>
    </source>
</evidence>
<evidence type="ECO:0000259" key="13">
    <source>
        <dbReference type="Pfam" id="PF03413"/>
    </source>
</evidence>
<dbReference type="Gene3D" id="3.10.450.490">
    <property type="match status" value="1"/>
</dbReference>
<name>A0ABV4NMQ2_9GAMM</name>
<evidence type="ECO:0000256" key="8">
    <source>
        <dbReference type="ARBA" id="ARBA00023049"/>
    </source>
</evidence>
<protein>
    <submittedName>
        <fullName evidence="16">M4 family metallopeptidase</fullName>
    </submittedName>
</protein>
<dbReference type="InterPro" id="IPR027268">
    <property type="entry name" value="Peptidase_M4/M1_CTD_sf"/>
</dbReference>
<dbReference type="SUPFAM" id="SSF55486">
    <property type="entry name" value="Metalloproteases ('zincins'), catalytic domain"/>
    <property type="match status" value="1"/>
</dbReference>
<organism evidence="16 17">
    <name type="scientific">Microbulbifer echini</name>
    <dbReference type="NCBI Taxonomy" id="1529067"/>
    <lineage>
        <taxon>Bacteria</taxon>
        <taxon>Pseudomonadati</taxon>
        <taxon>Pseudomonadota</taxon>
        <taxon>Gammaproteobacteria</taxon>
        <taxon>Cellvibrionales</taxon>
        <taxon>Microbulbiferaceae</taxon>
        <taxon>Microbulbifer</taxon>
    </lineage>
</organism>
<sequence>MKHFVGITCTLAMAISAQAADRVPATPDMLSPQTLSTVAGSDMALVKVRERTLGSGKTVARYQQTHKGIPVWGQSVTSSGQGLITEVRGNILTGLELEVPTVRASIDAKNAIDRAMNHQVTLRAQQGVMQGALSLPVLKLEAKNQKKELYVYINDQDEARLAYLVNWVEYGDEPKRPFYFIDAMTGEVIKHWDGLTFQDAQGPGGNQKTGRYEYGIDFPSMEVDSNCRMDTTNVETVDLNHATSGGSVHSFTCPYNDHKEINGAYSPLNDAHFFGGVVFDMFSDWYNTSPLTQKLRLRVHYSNNYENAFWDGSQMTFGDGRNTFYPLVSLDVTAHEVSHGFTEQNSGLEYTRQYGGINESFSDISGEAAEYYMTGSNDWLVGSQIFKSNGALRYFADPTQDGSSIGHADDYYDGMDVHYSSGVYNRAFYLLANTNGWNTRTAFDAFVLANQMYWQAQTEYDDGACGVISAAEDLGYNSADVTAAFDTVGVTCDDTPPPPPGALDNGVPVSGLSGGSGDELLYTLDVTADATDLKFEMSGGTGDADLYVRFGSAPTSSTYDCRPFSGGNNEVCEIADGDVQAGTYYVMVRGYSSFSGVSLVGSFTEGDGGGNPDGWEETDVSGSTDSWNHYTLVVDSGMSSLSVNMQGGSGDGDLYVRYGSTPTRNNWDCRPYKWGNEESCSISNPQAGTWHISIRGYSSYSGITLSAQAQ</sequence>
<keyword evidence="7" id="KW-0862">Zinc</keyword>
<accession>A0ABV4NMQ2</accession>
<dbReference type="EMBL" id="JBGMEL010000006">
    <property type="protein sequence ID" value="MFA0790484.1"/>
    <property type="molecule type" value="Genomic_DNA"/>
</dbReference>
<comment type="similarity">
    <text evidence="2">Belongs to the peptidase M4 family.</text>
</comment>
<reference evidence="16 17" key="1">
    <citation type="submission" date="2024-08" db="EMBL/GenBank/DDBJ databases">
        <authorList>
            <person name="Ishaq N."/>
        </authorList>
    </citation>
    <scope>NUCLEOTIDE SEQUENCE [LARGE SCALE GENOMIC DNA]</scope>
    <source>
        <strain evidence="16 17">JCM 30400</strain>
    </source>
</reference>
<dbReference type="CDD" id="cd09597">
    <property type="entry name" value="M4_TLP"/>
    <property type="match status" value="1"/>
</dbReference>